<dbReference type="InterPro" id="IPR041616">
    <property type="entry name" value="PheRS_beta_core"/>
</dbReference>
<evidence type="ECO:0000256" key="10">
    <source>
        <dbReference type="ARBA" id="ARBA00022842"/>
    </source>
</evidence>
<evidence type="ECO:0000259" key="18">
    <source>
        <dbReference type="PROSITE" id="PS51447"/>
    </source>
</evidence>
<evidence type="ECO:0000256" key="12">
    <source>
        <dbReference type="ARBA" id="ARBA00022917"/>
    </source>
</evidence>
<dbReference type="GO" id="GO:0009328">
    <property type="term" value="C:phenylalanine-tRNA ligase complex"/>
    <property type="evidence" value="ECO:0007669"/>
    <property type="project" value="TreeGrafter"/>
</dbReference>
<dbReference type="SUPFAM" id="SSF46955">
    <property type="entry name" value="Putative DNA-binding domain"/>
    <property type="match status" value="1"/>
</dbReference>
<dbReference type="SUPFAM" id="SSF54991">
    <property type="entry name" value="Anticodon-binding domain of PheRS"/>
    <property type="match status" value="1"/>
</dbReference>
<feature type="domain" description="FDX-ACB" evidence="18">
    <location>
        <begin position="713"/>
        <end position="806"/>
    </location>
</feature>
<dbReference type="GO" id="GO:0000287">
    <property type="term" value="F:magnesium ion binding"/>
    <property type="evidence" value="ECO:0007669"/>
    <property type="project" value="UniProtKB-UniRule"/>
</dbReference>
<dbReference type="InterPro" id="IPR005146">
    <property type="entry name" value="B3/B4_tRNA-bd"/>
</dbReference>
<comment type="subunit">
    <text evidence="3 15">Tetramer of two alpha and two beta subunits.</text>
</comment>
<feature type="binding site" evidence="15">
    <location>
        <position position="471"/>
    </location>
    <ligand>
        <name>Mg(2+)</name>
        <dbReference type="ChEBI" id="CHEBI:18420"/>
        <note>shared with alpha subunit</note>
    </ligand>
</feature>
<keyword evidence="21" id="KW-1185">Reference proteome</keyword>
<dbReference type="InterPro" id="IPR009061">
    <property type="entry name" value="DNA-bd_dom_put_sf"/>
</dbReference>
<dbReference type="SMART" id="SM00873">
    <property type="entry name" value="B3_4"/>
    <property type="match status" value="1"/>
</dbReference>
<evidence type="ECO:0000256" key="3">
    <source>
        <dbReference type="ARBA" id="ARBA00011209"/>
    </source>
</evidence>
<dbReference type="EC" id="6.1.1.20" evidence="15"/>
<dbReference type="SUPFAM" id="SSF56037">
    <property type="entry name" value="PheT/TilS domain"/>
    <property type="match status" value="1"/>
</dbReference>
<keyword evidence="7 15" id="KW-0479">Metal-binding</keyword>
<evidence type="ECO:0000256" key="15">
    <source>
        <dbReference type="HAMAP-Rule" id="MF_00283"/>
    </source>
</evidence>
<evidence type="ECO:0000256" key="16">
    <source>
        <dbReference type="PROSITE-ProRule" id="PRU00209"/>
    </source>
</evidence>
<dbReference type="PANTHER" id="PTHR10947:SF0">
    <property type="entry name" value="PHENYLALANINE--TRNA LIGASE BETA SUBUNIT"/>
    <property type="match status" value="1"/>
</dbReference>
<comment type="catalytic activity">
    <reaction evidence="14 15">
        <text>tRNA(Phe) + L-phenylalanine + ATP = L-phenylalanyl-tRNA(Phe) + AMP + diphosphate + H(+)</text>
        <dbReference type="Rhea" id="RHEA:19413"/>
        <dbReference type="Rhea" id="RHEA-COMP:9668"/>
        <dbReference type="Rhea" id="RHEA-COMP:9699"/>
        <dbReference type="ChEBI" id="CHEBI:15378"/>
        <dbReference type="ChEBI" id="CHEBI:30616"/>
        <dbReference type="ChEBI" id="CHEBI:33019"/>
        <dbReference type="ChEBI" id="CHEBI:58095"/>
        <dbReference type="ChEBI" id="CHEBI:78442"/>
        <dbReference type="ChEBI" id="CHEBI:78531"/>
        <dbReference type="ChEBI" id="CHEBI:456215"/>
        <dbReference type="EC" id="6.1.1.20"/>
    </reaction>
</comment>
<dbReference type="PANTHER" id="PTHR10947">
    <property type="entry name" value="PHENYLALANYL-TRNA SYNTHETASE BETA CHAIN AND LEUCINE-RICH REPEAT-CONTAINING PROTEIN 47"/>
    <property type="match status" value="1"/>
</dbReference>
<evidence type="ECO:0000256" key="11">
    <source>
        <dbReference type="ARBA" id="ARBA00022884"/>
    </source>
</evidence>
<dbReference type="GO" id="GO:0140096">
    <property type="term" value="F:catalytic activity, acting on a protein"/>
    <property type="evidence" value="ECO:0007669"/>
    <property type="project" value="UniProtKB-ARBA"/>
</dbReference>
<evidence type="ECO:0000259" key="19">
    <source>
        <dbReference type="PROSITE" id="PS51483"/>
    </source>
</evidence>
<dbReference type="Pfam" id="PF03147">
    <property type="entry name" value="FDX-ACB"/>
    <property type="match status" value="1"/>
</dbReference>
<dbReference type="FunFam" id="2.40.50.140:FF:000045">
    <property type="entry name" value="Phenylalanine--tRNA ligase beta subunit"/>
    <property type="match status" value="1"/>
</dbReference>
<evidence type="ECO:0000256" key="1">
    <source>
        <dbReference type="ARBA" id="ARBA00004496"/>
    </source>
</evidence>
<feature type="domain" description="B5" evidence="19">
    <location>
        <begin position="409"/>
        <end position="484"/>
    </location>
</feature>
<dbReference type="HAMAP" id="MF_00283">
    <property type="entry name" value="Phe_tRNA_synth_beta1"/>
    <property type="match status" value="1"/>
</dbReference>
<dbReference type="CDD" id="cd00769">
    <property type="entry name" value="PheRS_beta_core"/>
    <property type="match status" value="1"/>
</dbReference>
<evidence type="ECO:0000313" key="21">
    <source>
        <dbReference type="Proteomes" id="UP000825179"/>
    </source>
</evidence>
<evidence type="ECO:0000259" key="17">
    <source>
        <dbReference type="PROSITE" id="PS50886"/>
    </source>
</evidence>
<dbReference type="Pfam" id="PF01588">
    <property type="entry name" value="tRNA_bind"/>
    <property type="match status" value="1"/>
</dbReference>
<dbReference type="Pfam" id="PF17759">
    <property type="entry name" value="tRNA_synthFbeta"/>
    <property type="match status" value="1"/>
</dbReference>
<dbReference type="InterPro" id="IPR036690">
    <property type="entry name" value="Fdx_antiC-bd_sf"/>
</dbReference>
<keyword evidence="12 15" id="KW-0648">Protein biosynthesis</keyword>
<dbReference type="NCBIfam" id="TIGR00472">
    <property type="entry name" value="pheT_bact"/>
    <property type="match status" value="1"/>
</dbReference>
<dbReference type="FunFam" id="3.30.930.10:FF:000022">
    <property type="entry name" value="Phenylalanine--tRNA ligase beta subunit"/>
    <property type="match status" value="1"/>
</dbReference>
<dbReference type="InterPro" id="IPR002547">
    <property type="entry name" value="tRNA-bd_dom"/>
</dbReference>
<dbReference type="Gene3D" id="3.30.930.10">
    <property type="entry name" value="Bira Bifunctional Protein, Domain 2"/>
    <property type="match status" value="1"/>
</dbReference>
<keyword evidence="4 15" id="KW-0963">Cytoplasm</keyword>
<evidence type="ECO:0000256" key="6">
    <source>
        <dbReference type="ARBA" id="ARBA00022598"/>
    </source>
</evidence>
<proteinExistence type="inferred from homology"/>
<comment type="similarity">
    <text evidence="2 15">Belongs to the phenylalanyl-tRNA synthetase beta subunit family. Type 1 subfamily.</text>
</comment>
<dbReference type="FunFam" id="3.50.40.10:FF:000001">
    <property type="entry name" value="Phenylalanine--tRNA ligase beta subunit"/>
    <property type="match status" value="1"/>
</dbReference>
<dbReference type="CDD" id="cd02796">
    <property type="entry name" value="tRNA_bind_bactPheRS"/>
    <property type="match status" value="1"/>
</dbReference>
<name>A0A8X8I790_CALTT</name>
<dbReference type="SUPFAM" id="SSF50249">
    <property type="entry name" value="Nucleic acid-binding proteins"/>
    <property type="match status" value="1"/>
</dbReference>
<feature type="binding site" evidence="15">
    <location>
        <position position="468"/>
    </location>
    <ligand>
        <name>Mg(2+)</name>
        <dbReference type="ChEBI" id="CHEBI:18420"/>
        <note>shared with alpha subunit</note>
    </ligand>
</feature>
<comment type="subcellular location">
    <subcellularLocation>
        <location evidence="1 15">Cytoplasm</location>
    </subcellularLocation>
</comment>
<dbReference type="PROSITE" id="PS50886">
    <property type="entry name" value="TRBD"/>
    <property type="match status" value="1"/>
</dbReference>
<keyword evidence="6 15" id="KW-0436">Ligase</keyword>
<evidence type="ECO:0000256" key="7">
    <source>
        <dbReference type="ARBA" id="ARBA00022723"/>
    </source>
</evidence>
<dbReference type="Proteomes" id="UP000825179">
    <property type="component" value="Chromosome"/>
</dbReference>
<dbReference type="RefSeq" id="WP_222823128.1">
    <property type="nucleotide sequence ID" value="NZ_CP082237.1"/>
</dbReference>
<evidence type="ECO:0000313" key="20">
    <source>
        <dbReference type="EMBL" id="QZT34992.1"/>
    </source>
</evidence>
<dbReference type="GO" id="GO:0004826">
    <property type="term" value="F:phenylalanine-tRNA ligase activity"/>
    <property type="evidence" value="ECO:0007669"/>
    <property type="project" value="UniProtKB-UniRule"/>
</dbReference>
<dbReference type="GO" id="GO:0016740">
    <property type="term" value="F:transferase activity"/>
    <property type="evidence" value="ECO:0007669"/>
    <property type="project" value="UniProtKB-ARBA"/>
</dbReference>
<dbReference type="FunFam" id="3.30.56.10:FF:000002">
    <property type="entry name" value="Phenylalanine--tRNA ligase beta subunit"/>
    <property type="match status" value="1"/>
</dbReference>
<dbReference type="InterPro" id="IPR045864">
    <property type="entry name" value="aa-tRNA-synth_II/BPL/LPL"/>
</dbReference>
<dbReference type="InterPro" id="IPR004532">
    <property type="entry name" value="Phe-tRNA-ligase_IIc_bsu_bact"/>
</dbReference>
<dbReference type="GO" id="GO:0000049">
    <property type="term" value="F:tRNA binding"/>
    <property type="evidence" value="ECO:0007669"/>
    <property type="project" value="UniProtKB-UniRule"/>
</dbReference>
<dbReference type="Gene3D" id="3.50.40.10">
    <property type="entry name" value="Phenylalanyl-trna Synthetase, Chain B, domain 3"/>
    <property type="match status" value="1"/>
</dbReference>
<dbReference type="GO" id="GO:0005524">
    <property type="term" value="F:ATP binding"/>
    <property type="evidence" value="ECO:0007669"/>
    <property type="project" value="UniProtKB-UniRule"/>
</dbReference>
<dbReference type="Gene3D" id="3.30.56.10">
    <property type="match status" value="2"/>
</dbReference>
<dbReference type="InterPro" id="IPR012340">
    <property type="entry name" value="NA-bd_OB-fold"/>
</dbReference>
<feature type="binding site" evidence="15">
    <location>
        <position position="462"/>
    </location>
    <ligand>
        <name>Mg(2+)</name>
        <dbReference type="ChEBI" id="CHEBI:18420"/>
        <note>shared with alpha subunit</note>
    </ligand>
</feature>
<dbReference type="SMART" id="SM00896">
    <property type="entry name" value="FDX-ACB"/>
    <property type="match status" value="1"/>
</dbReference>
<keyword evidence="9 15" id="KW-0067">ATP-binding</keyword>
<dbReference type="SUPFAM" id="SSF55681">
    <property type="entry name" value="Class II aaRS and biotin synthetases"/>
    <property type="match status" value="1"/>
</dbReference>
<feature type="binding site" evidence="15">
    <location>
        <position position="472"/>
    </location>
    <ligand>
        <name>Mg(2+)</name>
        <dbReference type="ChEBI" id="CHEBI:18420"/>
        <note>shared with alpha subunit</note>
    </ligand>
</feature>
<evidence type="ECO:0000256" key="5">
    <source>
        <dbReference type="ARBA" id="ARBA00022555"/>
    </source>
</evidence>
<dbReference type="PROSITE" id="PS51447">
    <property type="entry name" value="FDX_ACB"/>
    <property type="match status" value="1"/>
</dbReference>
<gene>
    <name evidence="15 20" type="primary">pheT</name>
    <name evidence="20" type="ORF">HUR95_07090</name>
</gene>
<dbReference type="Pfam" id="PF03484">
    <property type="entry name" value="B5"/>
    <property type="match status" value="1"/>
</dbReference>
<keyword evidence="13 15" id="KW-0030">Aminoacyl-tRNA synthetase</keyword>
<evidence type="ECO:0000256" key="13">
    <source>
        <dbReference type="ARBA" id="ARBA00023146"/>
    </source>
</evidence>
<keyword evidence="11 16" id="KW-0694">RNA-binding</keyword>
<keyword evidence="10 15" id="KW-0460">Magnesium</keyword>
<dbReference type="Pfam" id="PF03483">
    <property type="entry name" value="B3_4"/>
    <property type="match status" value="1"/>
</dbReference>
<evidence type="ECO:0000256" key="9">
    <source>
        <dbReference type="ARBA" id="ARBA00022840"/>
    </source>
</evidence>
<dbReference type="InterPro" id="IPR045060">
    <property type="entry name" value="Phe-tRNA-ligase_IIc_bsu"/>
</dbReference>
<dbReference type="KEGG" id="cthu:HUR95_07090"/>
<dbReference type="SMART" id="SM00874">
    <property type="entry name" value="B5"/>
    <property type="match status" value="1"/>
</dbReference>
<evidence type="ECO:0000256" key="14">
    <source>
        <dbReference type="ARBA" id="ARBA00049255"/>
    </source>
</evidence>
<evidence type="ECO:0000256" key="2">
    <source>
        <dbReference type="ARBA" id="ARBA00008653"/>
    </source>
</evidence>
<dbReference type="GO" id="GO:0006432">
    <property type="term" value="P:phenylalanyl-tRNA aminoacylation"/>
    <property type="evidence" value="ECO:0007669"/>
    <property type="project" value="UniProtKB-UniRule"/>
</dbReference>
<comment type="cofactor">
    <cofactor evidence="15">
        <name>Mg(2+)</name>
        <dbReference type="ChEBI" id="CHEBI:18420"/>
    </cofactor>
    <text evidence="15">Binds 2 magnesium ions per tetramer.</text>
</comment>
<evidence type="ECO:0000256" key="4">
    <source>
        <dbReference type="ARBA" id="ARBA00022490"/>
    </source>
</evidence>
<dbReference type="Gene3D" id="2.40.50.140">
    <property type="entry name" value="Nucleic acid-binding proteins"/>
    <property type="match status" value="1"/>
</dbReference>
<feature type="domain" description="TRNA-binding" evidence="17">
    <location>
        <begin position="40"/>
        <end position="155"/>
    </location>
</feature>
<dbReference type="InterPro" id="IPR020825">
    <property type="entry name" value="Phe-tRNA_synthase-like_B3/B4"/>
</dbReference>
<keyword evidence="8 15" id="KW-0547">Nucleotide-binding</keyword>
<organism evidence="20 21">
    <name type="scientific">Caldalkalibacillus thermarum (strain TA2.A1)</name>
    <dbReference type="NCBI Taxonomy" id="986075"/>
    <lineage>
        <taxon>Bacteria</taxon>
        <taxon>Bacillati</taxon>
        <taxon>Bacillota</taxon>
        <taxon>Bacilli</taxon>
        <taxon>Bacillales</taxon>
        <taxon>Bacillaceae</taxon>
        <taxon>Caldalkalibacillus</taxon>
    </lineage>
</organism>
<keyword evidence="5 16" id="KW-0820">tRNA-binding</keyword>
<protein>
    <recommendedName>
        <fullName evidence="15">Phenylalanine--tRNA ligase beta subunit</fullName>
        <ecNumber evidence="15">6.1.1.20</ecNumber>
    </recommendedName>
    <alternativeName>
        <fullName evidence="15">Phenylalanyl-tRNA synthetase beta subunit</fullName>
        <shortName evidence="15">PheRS</shortName>
    </alternativeName>
</protein>
<dbReference type="Gene3D" id="3.30.70.380">
    <property type="entry name" value="Ferrodoxin-fold anticodon-binding domain"/>
    <property type="match status" value="1"/>
</dbReference>
<dbReference type="PROSITE" id="PS51483">
    <property type="entry name" value="B5"/>
    <property type="match status" value="1"/>
</dbReference>
<dbReference type="EMBL" id="CP082237">
    <property type="protein sequence ID" value="QZT34992.1"/>
    <property type="molecule type" value="Genomic_DNA"/>
</dbReference>
<dbReference type="InterPro" id="IPR033714">
    <property type="entry name" value="tRNA_bind_bactPheRS"/>
</dbReference>
<dbReference type="InterPro" id="IPR005147">
    <property type="entry name" value="tRNA_synthase_B5-dom"/>
</dbReference>
<sequence length="806" mass="89608">MLVSYNWLRQYVDLSDVAPEELAERLTKAGIEVEQVIKRGAGIKDVVIGYVVEREKHPNADKLSVCQVDLGEGEPVQIVCGAKNVAQGQKVPVAKVGAVLPGNFKIKKAKLRGEVSEGMICSAQELGIDERFVAAEHKEGIMVLPGDAQVGEDAIAYLGLDDTILELSLTPNRSDCLSMLGVAYEVAAILDRDVHLPDINLAESSTRTETEVTVQLDAPDLCPYYVARKITGVKIGPSPMWLQNFLVAAGIRPINNVVDVTNYVMLEYGQPLHAFDASRVKDGRIIVRKARQGEKVVTLDDQERTLSEGMLLITDPEKIIAVAGVMGAANSEVTAETTDVILESAYFDSLSIRTTSKMLGLRSEASTRFEKGVDPERVQEACDRAAALLAELAGGIVLSGTAQQKVKDFRRQRVSLHLVKLNNVLGTQLNTGQVTAIFDRLGFDYENLGHEISVEVPTRRSDITIEEDLIEEVARLYGYDNIPTTLPKGRTTPGARTPKQCLRQQIKRYLQGAGLDQVVTYSLTSEQYALWGSWFEEDVEPIKLAMPMSEERSHLRNTLIPSLLEVVQYNKNRKQTDLFLFEIGRTFLTKETHLRELPREKEVVAGVLTGLWQSHPWQHVKVPVDFYVAKGVVEGLLHKLGIQGVQFKAVEREHYHPGRTAEMVIGRERIGFVGQIHPQVQRQLELNEVYAFELDIEQLFNHLPGQVSFDPLPKFPSIQRDLAVVVSKEITAGELLNTIKDAGAPLLKHVHVFDVYTGQGIAAGKQSIAFSLTYFDPERTLTDEEVHQVHQRIVERLAEKWGAVLR</sequence>
<dbReference type="NCBIfam" id="NF045760">
    <property type="entry name" value="YtpR"/>
    <property type="match status" value="1"/>
</dbReference>
<dbReference type="FunFam" id="3.30.70.380:FF:000001">
    <property type="entry name" value="Phenylalanine--tRNA ligase beta subunit"/>
    <property type="match status" value="1"/>
</dbReference>
<accession>A0A8X8I790</accession>
<dbReference type="InterPro" id="IPR005121">
    <property type="entry name" value="Fdx_antiC-bd"/>
</dbReference>
<reference evidence="20 21" key="1">
    <citation type="journal article" date="2020" name="Extremophiles">
        <title>Genomic analysis of Caldalkalibacillus thermarum TA2.A1 reveals aerobic alkaliphilic metabolism and evolutionary hallmarks linking alkaliphilic bacteria and plant life.</title>
        <authorList>
            <person name="de Jong S.I."/>
            <person name="van den Broek M.A."/>
            <person name="Merkel A.Y."/>
            <person name="de la Torre Cortes P."/>
            <person name="Kalamorz F."/>
            <person name="Cook G.M."/>
            <person name="van Loosdrecht M.C.M."/>
            <person name="McMillan D.G.G."/>
        </authorList>
    </citation>
    <scope>NUCLEOTIDE SEQUENCE [LARGE SCALE GENOMIC DNA]</scope>
    <source>
        <strain evidence="20 21">TA2.A1</strain>
    </source>
</reference>
<evidence type="ECO:0000256" key="8">
    <source>
        <dbReference type="ARBA" id="ARBA00022741"/>
    </source>
</evidence>
<dbReference type="AlphaFoldDB" id="A0A8X8I790"/>